<comment type="caution">
    <text evidence="12">The sequence shown here is derived from an EMBL/GenBank/DDBJ whole genome shotgun (WGS) entry which is preliminary data.</text>
</comment>
<feature type="region of interest" description="Disordered" evidence="10">
    <location>
        <begin position="1066"/>
        <end position="1158"/>
    </location>
</feature>
<dbReference type="GO" id="GO:0003712">
    <property type="term" value="F:transcription coregulator activity"/>
    <property type="evidence" value="ECO:0007669"/>
    <property type="project" value="UniProtKB-UniRule"/>
</dbReference>
<evidence type="ECO:0000313" key="12">
    <source>
        <dbReference type="EMBL" id="KAH6690424.1"/>
    </source>
</evidence>
<evidence type="ECO:0000256" key="10">
    <source>
        <dbReference type="SAM" id="MobiDB-lite"/>
    </source>
</evidence>
<dbReference type="OrthoDB" id="205099at2759"/>
<dbReference type="InterPro" id="IPR055122">
    <property type="entry name" value="Med14_N"/>
</dbReference>
<feature type="region of interest" description="Disordered" evidence="10">
    <location>
        <begin position="1"/>
        <end position="48"/>
    </location>
</feature>
<feature type="compositionally biased region" description="Low complexity" evidence="10">
    <location>
        <begin position="1120"/>
        <end position="1131"/>
    </location>
</feature>
<gene>
    <name evidence="12" type="ORF">F5X68DRAFT_69916</name>
</gene>
<dbReference type="PANTHER" id="PTHR12809">
    <property type="entry name" value="MEDIATOR COMPLEX SUBUNIT"/>
    <property type="match status" value="1"/>
</dbReference>
<evidence type="ECO:0000256" key="8">
    <source>
        <dbReference type="ARBA" id="ARBA00032007"/>
    </source>
</evidence>
<evidence type="ECO:0000256" key="6">
    <source>
        <dbReference type="ARBA" id="ARBA00023163"/>
    </source>
</evidence>
<dbReference type="GO" id="GO:0016592">
    <property type="term" value="C:mediator complex"/>
    <property type="evidence" value="ECO:0007669"/>
    <property type="project" value="UniProtKB-UniRule"/>
</dbReference>
<protein>
    <recommendedName>
        <fullName evidence="3 9">Mediator of RNA polymerase II transcription subunit 14</fullName>
    </recommendedName>
    <alternativeName>
        <fullName evidence="8 9">Mediator complex subunit 14</fullName>
    </alternativeName>
</protein>
<keyword evidence="7 9" id="KW-0539">Nucleus</keyword>
<dbReference type="GO" id="GO:0006357">
    <property type="term" value="P:regulation of transcription by RNA polymerase II"/>
    <property type="evidence" value="ECO:0007669"/>
    <property type="project" value="InterPro"/>
</dbReference>
<proteinExistence type="inferred from homology"/>
<evidence type="ECO:0000256" key="5">
    <source>
        <dbReference type="ARBA" id="ARBA00023159"/>
    </source>
</evidence>
<evidence type="ECO:0000256" key="3">
    <source>
        <dbReference type="ARBA" id="ARBA00019619"/>
    </source>
</evidence>
<reference evidence="12" key="1">
    <citation type="journal article" date="2021" name="Nat. Commun.">
        <title>Genetic determinants of endophytism in the Arabidopsis root mycobiome.</title>
        <authorList>
            <person name="Mesny F."/>
            <person name="Miyauchi S."/>
            <person name="Thiergart T."/>
            <person name="Pickel B."/>
            <person name="Atanasova L."/>
            <person name="Karlsson M."/>
            <person name="Huettel B."/>
            <person name="Barry K.W."/>
            <person name="Haridas S."/>
            <person name="Chen C."/>
            <person name="Bauer D."/>
            <person name="Andreopoulos W."/>
            <person name="Pangilinan J."/>
            <person name="LaButti K."/>
            <person name="Riley R."/>
            <person name="Lipzen A."/>
            <person name="Clum A."/>
            <person name="Drula E."/>
            <person name="Henrissat B."/>
            <person name="Kohler A."/>
            <person name="Grigoriev I.V."/>
            <person name="Martin F.M."/>
            <person name="Hacquard S."/>
        </authorList>
    </citation>
    <scope>NUCLEOTIDE SEQUENCE</scope>
    <source>
        <strain evidence="12">MPI-SDFR-AT-0117</strain>
    </source>
</reference>
<dbReference type="Proteomes" id="UP000770015">
    <property type="component" value="Unassembled WGS sequence"/>
</dbReference>
<keyword evidence="13" id="KW-1185">Reference proteome</keyword>
<dbReference type="InterPro" id="IPR013947">
    <property type="entry name" value="Mediator_Med14"/>
</dbReference>
<keyword evidence="6 9" id="KW-0804">Transcription</keyword>
<evidence type="ECO:0000313" key="13">
    <source>
        <dbReference type="Proteomes" id="UP000770015"/>
    </source>
</evidence>
<comment type="subcellular location">
    <subcellularLocation>
        <location evidence="1 9">Nucleus</location>
    </subcellularLocation>
</comment>
<evidence type="ECO:0000256" key="4">
    <source>
        <dbReference type="ARBA" id="ARBA00023015"/>
    </source>
</evidence>
<comment type="similarity">
    <text evidence="2 9">Belongs to the Mediator complex subunit 14 family.</text>
</comment>
<comment type="function">
    <text evidence="9">Component of the Mediator complex, a coactivator involved in the regulated transcription of nearly all RNA polymerase II-dependent genes. Mediator functions as a bridge to convey information from gene-specific regulatory proteins to the basal RNA polymerase II transcription machinery. Mediator is recruited to promoters by direct interactions with regulatory proteins and serves as a scaffold for the assembly of a functional preinitiation complex with RNA polymerase II and the general transcription factors.</text>
</comment>
<dbReference type="EMBL" id="JAGSXJ010000006">
    <property type="protein sequence ID" value="KAH6690424.1"/>
    <property type="molecule type" value="Genomic_DNA"/>
</dbReference>
<organism evidence="12 13">
    <name type="scientific">Plectosphaerella plurivora</name>
    <dbReference type="NCBI Taxonomy" id="936078"/>
    <lineage>
        <taxon>Eukaryota</taxon>
        <taxon>Fungi</taxon>
        <taxon>Dikarya</taxon>
        <taxon>Ascomycota</taxon>
        <taxon>Pezizomycotina</taxon>
        <taxon>Sordariomycetes</taxon>
        <taxon>Hypocreomycetidae</taxon>
        <taxon>Glomerellales</taxon>
        <taxon>Plectosphaerellaceae</taxon>
        <taxon>Plectosphaerella</taxon>
    </lineage>
</organism>
<dbReference type="Pfam" id="PF26204">
    <property type="entry name" value="Med14_fung"/>
    <property type="match status" value="1"/>
</dbReference>
<evidence type="ECO:0000256" key="2">
    <source>
        <dbReference type="ARBA" id="ARBA00007813"/>
    </source>
</evidence>
<keyword evidence="4 9" id="KW-0805">Transcription regulation</keyword>
<name>A0A9P8VF98_9PEZI</name>
<evidence type="ECO:0000256" key="9">
    <source>
        <dbReference type="RuleBase" id="RU365082"/>
    </source>
</evidence>
<keyword evidence="5 9" id="KW-0010">Activator</keyword>
<feature type="compositionally biased region" description="Polar residues" evidence="10">
    <location>
        <begin position="34"/>
        <end position="43"/>
    </location>
</feature>
<feature type="compositionally biased region" description="Polar residues" evidence="10">
    <location>
        <begin position="1138"/>
        <end position="1151"/>
    </location>
</feature>
<feature type="domain" description="Mediator complex subunit MED14 N-terminal" evidence="11">
    <location>
        <begin position="89"/>
        <end position="301"/>
    </location>
</feature>
<dbReference type="AlphaFoldDB" id="A0A9P8VF98"/>
<evidence type="ECO:0000256" key="1">
    <source>
        <dbReference type="ARBA" id="ARBA00004123"/>
    </source>
</evidence>
<accession>A0A9P8VF98</accession>
<feature type="compositionally biased region" description="Polar residues" evidence="10">
    <location>
        <begin position="1096"/>
        <end position="1114"/>
    </location>
</feature>
<dbReference type="Pfam" id="PF08638">
    <property type="entry name" value="Med14"/>
    <property type="match status" value="1"/>
</dbReference>
<dbReference type="PANTHER" id="PTHR12809:SF2">
    <property type="entry name" value="MEDIATOR OF RNA POLYMERASE II TRANSCRIPTION SUBUNIT 14"/>
    <property type="match status" value="1"/>
</dbReference>
<dbReference type="GO" id="GO:0070847">
    <property type="term" value="C:core mediator complex"/>
    <property type="evidence" value="ECO:0007669"/>
    <property type="project" value="TreeGrafter"/>
</dbReference>
<evidence type="ECO:0000259" key="11">
    <source>
        <dbReference type="Pfam" id="PF08638"/>
    </source>
</evidence>
<sequence>MENGMQNGTRSNHDREPAMNGVGGEQRALDGNSDKMTSVSAQATGPPVNGIVGHVPKSDGPPSAPYGARTNPNRMNDLPDEVNHITQGFIPLSTILVRLAQATHDDLQKAIVDSANIKWMPAAINGGTPNGADLPDDNSEGNRKRKTTLLRFAQDAHAKWVKALVITDWSRKADAVSKLIDLKAHLDGKRMMFDFTQNDLIGLKRDLTQARLPRPDLKTALQILSTGEAPWIPEPGYITPPPLTAEEQIKWVEELNTLLSLRLNLDDYSKIPHQFKDFSIESGRVTFRVKGEFEVDLTIADEDFEKQFWFIDFRFAFSPSTARVDNRLMNVLEARVNELLGTDGLASCYNFLHEFVLTHKINELKRQANELARTSWTGNLKVEPLNRALAIQYWTGRYGPNAPKSWVMVAVQSGKPAGGSQDAKHPSRLVAKWYRDNKEIKDVSLDFNVEDLSAEGLLKSAISRHVEHILSSVHEKLAAAPRFVRKETFMRLNVSKDEPLDSFLQMQLGPKVNVTLVIEPVTGFAAVEPHTKYALQGESRLNHGGKDPAEDGVYCLENIRWGYVIDEFNRRGKSTGWNMTKNPISGEEVKRVIKTREHYHPVFFQRQGLGQDWFVMMTLSLSGDEWWLIQVKQTENTRSIAAHLNLQLTKGQPDLSDTFWDNLTLFAAGIISHYGEIGQLHNIGIRYKTRIATGHPMPLEVKIPSLLLGLSDILSLPAPEADEPVGAQPQPSWAEDKVEIIYNGLRHSPSGDAESGGRIPLGTTVVALVQVTDRAKFKQLPAQVDKDVSFNKRTGQFRFLMRGSVGQPIMEQLAEHIRSVDRLVALLEAIRSARGSMKVVEVNLRRARFTYPDVQPTGSSEEPRQWTAILDMSASKARLVLEQGNPHLRLLNYLNKLANTQGGLTILMAYLVEILPLLKAADYIDEKWAGIGDESSAHVTIIPRSADWFVYRYELQGANGQTRRLCLDLRSRNREETGYWMLRRENATPDREEDDLDKVLRKVFDNSGDLWRGFSGSAAAVQGSVGVLNMLIATDEAVRTHTQGGDLAAVEAALKALPSPVRISEVASFPMPQPPPPQQQDRRPSQSQGPQDRRPSQTQGQQDRRPSQSVGQSIQDRRQSMGQGQQMRLSQAARPPQGQRQNSSNKASGTKDTPFVLD</sequence>
<comment type="subunit">
    <text evidence="9">Component of the Mediator complex.</text>
</comment>
<feature type="compositionally biased region" description="Polar residues" evidence="10">
    <location>
        <begin position="1"/>
        <end position="10"/>
    </location>
</feature>
<evidence type="ECO:0000256" key="7">
    <source>
        <dbReference type="ARBA" id="ARBA00023242"/>
    </source>
</evidence>